<proteinExistence type="predicted"/>
<dbReference type="AlphaFoldDB" id="A0A067D5J5"/>
<organism evidence="1 2">
    <name type="scientific">Citrus sinensis</name>
    <name type="common">Sweet orange</name>
    <name type="synonym">Citrus aurantium var. sinensis</name>
    <dbReference type="NCBI Taxonomy" id="2711"/>
    <lineage>
        <taxon>Eukaryota</taxon>
        <taxon>Viridiplantae</taxon>
        <taxon>Streptophyta</taxon>
        <taxon>Embryophyta</taxon>
        <taxon>Tracheophyta</taxon>
        <taxon>Spermatophyta</taxon>
        <taxon>Magnoliopsida</taxon>
        <taxon>eudicotyledons</taxon>
        <taxon>Gunneridae</taxon>
        <taxon>Pentapetalae</taxon>
        <taxon>rosids</taxon>
        <taxon>malvids</taxon>
        <taxon>Sapindales</taxon>
        <taxon>Rutaceae</taxon>
        <taxon>Aurantioideae</taxon>
        <taxon>Citrus</taxon>
    </lineage>
</organism>
<evidence type="ECO:0000313" key="2">
    <source>
        <dbReference type="Proteomes" id="UP000027120"/>
    </source>
</evidence>
<accession>A0A067D5J5</accession>
<sequence>GQKLDTYSDWMLKVMRGVHNHPIAKHLDGHSFVGRLTIEETSILVDMSKSMVRPKDILVTLKKNDLFNVSTMKSIYNARQ</sequence>
<evidence type="ECO:0000313" key="1">
    <source>
        <dbReference type="EMBL" id="KDO38229.1"/>
    </source>
</evidence>
<feature type="non-terminal residue" evidence="1">
    <location>
        <position position="1"/>
    </location>
</feature>
<gene>
    <name evidence="1" type="ORF">CISIN_1g042980mg</name>
</gene>
<dbReference type="SMR" id="A0A067D5J5"/>
<keyword evidence="2" id="KW-1185">Reference proteome</keyword>
<protein>
    <submittedName>
        <fullName evidence="1">Uncharacterized protein</fullName>
    </submittedName>
</protein>
<dbReference type="Proteomes" id="UP000027120">
    <property type="component" value="Unassembled WGS sequence"/>
</dbReference>
<dbReference type="EMBL" id="KK788447">
    <property type="protein sequence ID" value="KDO38229.1"/>
    <property type="molecule type" value="Genomic_DNA"/>
</dbReference>
<reference evidence="1 2" key="1">
    <citation type="submission" date="2014-04" db="EMBL/GenBank/DDBJ databases">
        <authorList>
            <consortium name="International Citrus Genome Consortium"/>
            <person name="Gmitter F."/>
            <person name="Chen C."/>
            <person name="Farmerie W."/>
            <person name="Harkins T."/>
            <person name="Desany B."/>
            <person name="Mohiuddin M."/>
            <person name="Kodira C."/>
            <person name="Borodovsky M."/>
            <person name="Lomsadze A."/>
            <person name="Burns P."/>
            <person name="Jenkins J."/>
            <person name="Prochnik S."/>
            <person name="Shu S."/>
            <person name="Chapman J."/>
            <person name="Pitluck S."/>
            <person name="Schmutz J."/>
            <person name="Rokhsar D."/>
        </authorList>
    </citation>
    <scope>NUCLEOTIDE SEQUENCE</scope>
</reference>
<name>A0A067D5J5_CITSI</name>